<evidence type="ECO:0000256" key="10">
    <source>
        <dbReference type="PIRSR" id="PIRSR001589-2"/>
    </source>
</evidence>
<evidence type="ECO:0000256" key="2">
    <source>
        <dbReference type="ARBA" id="ARBA00005752"/>
    </source>
</evidence>
<comment type="catalytic activity">
    <reaction evidence="8">
        <text>L-aspartate + L-glutamine + ATP + H2O = L-asparagine + L-glutamate + AMP + diphosphate + H(+)</text>
        <dbReference type="Rhea" id="RHEA:12228"/>
        <dbReference type="ChEBI" id="CHEBI:15377"/>
        <dbReference type="ChEBI" id="CHEBI:15378"/>
        <dbReference type="ChEBI" id="CHEBI:29985"/>
        <dbReference type="ChEBI" id="CHEBI:29991"/>
        <dbReference type="ChEBI" id="CHEBI:30616"/>
        <dbReference type="ChEBI" id="CHEBI:33019"/>
        <dbReference type="ChEBI" id="CHEBI:58048"/>
        <dbReference type="ChEBI" id="CHEBI:58359"/>
        <dbReference type="ChEBI" id="CHEBI:456215"/>
        <dbReference type="EC" id="6.3.5.4"/>
    </reaction>
</comment>
<evidence type="ECO:0000256" key="7">
    <source>
        <dbReference type="ARBA" id="ARBA00022962"/>
    </source>
</evidence>
<keyword evidence="5 10" id="KW-0067">ATP-binding</keyword>
<feature type="binding site" evidence="10">
    <location>
        <begin position="356"/>
        <end position="357"/>
    </location>
    <ligand>
        <name>ATP</name>
        <dbReference type="ChEBI" id="CHEBI:30616"/>
    </ligand>
</feature>
<dbReference type="SUPFAM" id="SSF56235">
    <property type="entry name" value="N-terminal nucleophile aminohydrolases (Ntn hydrolases)"/>
    <property type="match status" value="1"/>
</dbReference>
<comment type="similarity">
    <text evidence="2">Belongs to the asparagine synthetase family.</text>
</comment>
<feature type="active site" description="For GATase activity" evidence="9">
    <location>
        <position position="2"/>
    </location>
</feature>
<dbReference type="Gene3D" id="3.60.20.10">
    <property type="entry name" value="Glutamine Phosphoribosylpyrophosphate, subunit 1, domain 1"/>
    <property type="match status" value="1"/>
</dbReference>
<dbReference type="CDD" id="cd00712">
    <property type="entry name" value="AsnB"/>
    <property type="match status" value="1"/>
</dbReference>
<feature type="site" description="Important for beta-aspartyl-AMP intermediate formation" evidence="11">
    <location>
        <position position="358"/>
    </location>
</feature>
<evidence type="ECO:0000259" key="12">
    <source>
        <dbReference type="PROSITE" id="PS51278"/>
    </source>
</evidence>
<evidence type="ECO:0000256" key="1">
    <source>
        <dbReference type="ARBA" id="ARBA00005187"/>
    </source>
</evidence>
<feature type="binding site" evidence="10">
    <location>
        <position position="100"/>
    </location>
    <ligand>
        <name>L-glutamine</name>
        <dbReference type="ChEBI" id="CHEBI:58359"/>
    </ligand>
</feature>
<dbReference type="AlphaFoldDB" id="A0A1M6LNX3"/>
<gene>
    <name evidence="13" type="ORF">SAMN02745227_00588</name>
</gene>
<reference evidence="14" key="1">
    <citation type="submission" date="2016-11" db="EMBL/GenBank/DDBJ databases">
        <authorList>
            <person name="Varghese N."/>
            <person name="Submissions S."/>
        </authorList>
    </citation>
    <scope>NUCLEOTIDE SEQUENCE [LARGE SCALE GENOMIC DNA]</scope>
    <source>
        <strain evidence="14">DSM 14826</strain>
    </source>
</reference>
<evidence type="ECO:0000256" key="8">
    <source>
        <dbReference type="ARBA" id="ARBA00048741"/>
    </source>
</evidence>
<feature type="domain" description="Glutamine amidotransferase type-2" evidence="12">
    <location>
        <begin position="2"/>
        <end position="212"/>
    </location>
</feature>
<dbReference type="Proteomes" id="UP000243547">
    <property type="component" value="Unassembled WGS sequence"/>
</dbReference>
<sequence length="630" mass="72852">MCGINGLYYFTQRTTDVNIIIKKMAEKMIHRGPDSDGFYTDKRVALGFRRLSIIDIEGANQPLYSENGKIKLLCNGEIYNFKELRQKLIKKGHVFSTKGDAETIIHLYEEYGKDLVHHLRGMFAFILYDSDKEEFLVSRDFFGIKPLYYYVDEEKFACSSELKSLLEIIPSRELDEESLAYYLTFQYVPFEKTMVKNILKLLPGHLMIVNKDGIQIERYFKPRFNPVAKSKEEYKAEIKEILYDSVSLHMQSDVPIGCFLSSGIDSTAIACLMSKFRRINTFSVGFEGPNNECVYSSQTAQFLNSIHHKWVIKEEEYFNSIPDFIHYIDEPVADPSAIALYLVSKLAATKVKVVLSGEGADELFAGYGIYQEPLALKRFEILPDSLKKWLNKIIKPLPDFYGKNYLLRGTTPLSHRFLGNAKIFTDEVKDILLNKKLVYKRPFEIVKNIYEDYKDLDPVKQMQIIDIYTWLPGDILTKGDKMSMANSLELRVPFLDIEVFKVASQIPTEYSITPTQTKAILREALASLVPDFIINRKKLGFPVPIAKFLRDQQGQEVLKTIKLSGIGKYINLNYIENLFKLHQRGKADYGRKLWTIYILALWYKMYIKNNNINDTQHIHLFKESTKSAKI</sequence>
<dbReference type="CDD" id="cd01991">
    <property type="entry name" value="Asn_synthase_B_C"/>
    <property type="match status" value="1"/>
</dbReference>
<dbReference type="NCBIfam" id="TIGR01536">
    <property type="entry name" value="asn_synth_AEB"/>
    <property type="match status" value="1"/>
</dbReference>
<accession>A0A1M6LNX3</accession>
<dbReference type="GO" id="GO:0004066">
    <property type="term" value="F:asparagine synthase (glutamine-hydrolyzing) activity"/>
    <property type="evidence" value="ECO:0007669"/>
    <property type="project" value="UniProtKB-EC"/>
</dbReference>
<protein>
    <recommendedName>
        <fullName evidence="3">asparagine synthase (glutamine-hydrolyzing)</fullName>
        <ecNumber evidence="3">6.3.5.4</ecNumber>
    </recommendedName>
</protein>
<dbReference type="Pfam" id="PF00733">
    <property type="entry name" value="Asn_synthase"/>
    <property type="match status" value="1"/>
</dbReference>
<evidence type="ECO:0000256" key="6">
    <source>
        <dbReference type="ARBA" id="ARBA00022888"/>
    </source>
</evidence>
<evidence type="ECO:0000256" key="11">
    <source>
        <dbReference type="PIRSR" id="PIRSR001589-3"/>
    </source>
</evidence>
<dbReference type="EC" id="6.3.5.4" evidence="3"/>
<name>A0A1M6LNX3_9FIRM</name>
<organism evidence="13 14">
    <name type="scientific">Anaerobranca californiensis DSM 14826</name>
    <dbReference type="NCBI Taxonomy" id="1120989"/>
    <lineage>
        <taxon>Bacteria</taxon>
        <taxon>Bacillati</taxon>
        <taxon>Bacillota</taxon>
        <taxon>Clostridia</taxon>
        <taxon>Eubacteriales</taxon>
        <taxon>Proteinivoracaceae</taxon>
        <taxon>Anaerobranca</taxon>
    </lineage>
</organism>
<dbReference type="PANTHER" id="PTHR43284:SF1">
    <property type="entry name" value="ASPARAGINE SYNTHETASE"/>
    <property type="match status" value="1"/>
</dbReference>
<evidence type="ECO:0000256" key="3">
    <source>
        <dbReference type="ARBA" id="ARBA00012737"/>
    </source>
</evidence>
<dbReference type="EMBL" id="FRAI01000005">
    <property type="protein sequence ID" value="SHJ72880.1"/>
    <property type="molecule type" value="Genomic_DNA"/>
</dbReference>
<dbReference type="Pfam" id="PF13537">
    <property type="entry name" value="GATase_7"/>
    <property type="match status" value="1"/>
</dbReference>
<keyword evidence="4 10" id="KW-0547">Nucleotide-binding</keyword>
<dbReference type="InterPro" id="IPR051786">
    <property type="entry name" value="ASN_synthetase/amidase"/>
</dbReference>
<evidence type="ECO:0000256" key="9">
    <source>
        <dbReference type="PIRSR" id="PIRSR001589-1"/>
    </source>
</evidence>
<dbReference type="SUPFAM" id="SSF52402">
    <property type="entry name" value="Adenine nucleotide alpha hydrolases-like"/>
    <property type="match status" value="1"/>
</dbReference>
<dbReference type="InterPro" id="IPR006426">
    <property type="entry name" value="Asn_synth_AEB"/>
</dbReference>
<keyword evidence="7 9" id="KW-0315">Glutamine amidotransferase</keyword>
<evidence type="ECO:0000256" key="5">
    <source>
        <dbReference type="ARBA" id="ARBA00022840"/>
    </source>
</evidence>
<dbReference type="Gene3D" id="3.40.50.620">
    <property type="entry name" value="HUPs"/>
    <property type="match status" value="1"/>
</dbReference>
<dbReference type="OrthoDB" id="9763290at2"/>
<keyword evidence="6 9" id="KW-0061">Asparagine biosynthesis</keyword>
<dbReference type="InterPro" id="IPR014729">
    <property type="entry name" value="Rossmann-like_a/b/a_fold"/>
</dbReference>
<evidence type="ECO:0000256" key="4">
    <source>
        <dbReference type="ARBA" id="ARBA00022741"/>
    </source>
</evidence>
<evidence type="ECO:0000313" key="13">
    <source>
        <dbReference type="EMBL" id="SHJ72880.1"/>
    </source>
</evidence>
<dbReference type="PIRSF" id="PIRSF001589">
    <property type="entry name" value="Asn_synthetase_glu-h"/>
    <property type="match status" value="1"/>
</dbReference>
<keyword evidence="9" id="KW-0028">Amino-acid biosynthesis</keyword>
<evidence type="ECO:0000313" key="14">
    <source>
        <dbReference type="Proteomes" id="UP000243547"/>
    </source>
</evidence>
<dbReference type="RefSeq" id="WP_072906164.1">
    <property type="nucleotide sequence ID" value="NZ_FRAI01000005.1"/>
</dbReference>
<dbReference type="GO" id="GO:0005524">
    <property type="term" value="F:ATP binding"/>
    <property type="evidence" value="ECO:0007669"/>
    <property type="project" value="UniProtKB-KW"/>
</dbReference>
<dbReference type="InterPro" id="IPR001962">
    <property type="entry name" value="Asn_synthase"/>
</dbReference>
<dbReference type="InterPro" id="IPR017932">
    <property type="entry name" value="GATase_2_dom"/>
</dbReference>
<dbReference type="InterPro" id="IPR033738">
    <property type="entry name" value="AsnB_N"/>
</dbReference>
<dbReference type="PROSITE" id="PS51278">
    <property type="entry name" value="GATASE_TYPE_2"/>
    <property type="match status" value="1"/>
</dbReference>
<proteinExistence type="inferred from homology"/>
<feature type="binding site" evidence="10">
    <location>
        <position position="284"/>
    </location>
    <ligand>
        <name>ATP</name>
        <dbReference type="ChEBI" id="CHEBI:30616"/>
    </ligand>
</feature>
<dbReference type="GO" id="GO:0005829">
    <property type="term" value="C:cytosol"/>
    <property type="evidence" value="ECO:0007669"/>
    <property type="project" value="TreeGrafter"/>
</dbReference>
<dbReference type="InterPro" id="IPR029055">
    <property type="entry name" value="Ntn_hydrolases_N"/>
</dbReference>
<comment type="pathway">
    <text evidence="1">Amino-acid biosynthesis; L-asparagine biosynthesis; L-asparagine from L-aspartate (L-Gln route): step 1/1.</text>
</comment>
<dbReference type="PANTHER" id="PTHR43284">
    <property type="entry name" value="ASPARAGINE SYNTHETASE (GLUTAMINE-HYDROLYZING)"/>
    <property type="match status" value="1"/>
</dbReference>
<keyword evidence="14" id="KW-1185">Reference proteome</keyword>
<dbReference type="GO" id="GO:0006529">
    <property type="term" value="P:asparagine biosynthetic process"/>
    <property type="evidence" value="ECO:0007669"/>
    <property type="project" value="UniProtKB-KW"/>
</dbReference>
<dbReference type="STRING" id="1120989.SAMN02745227_00588"/>